<evidence type="ECO:0000256" key="4">
    <source>
        <dbReference type="ARBA" id="ARBA00022741"/>
    </source>
</evidence>
<dbReference type="EMBL" id="WJIE01000031">
    <property type="protein sequence ID" value="MRG98411.1"/>
    <property type="molecule type" value="Genomic_DNA"/>
</dbReference>
<dbReference type="GO" id="GO:0004016">
    <property type="term" value="F:adenylate cyclase activity"/>
    <property type="evidence" value="ECO:0007669"/>
    <property type="project" value="TreeGrafter"/>
</dbReference>
<keyword evidence="3" id="KW-0548">Nucleotidyltransferase</keyword>
<dbReference type="Pfam" id="PF02457">
    <property type="entry name" value="DAC"/>
    <property type="match status" value="1"/>
</dbReference>
<dbReference type="SUPFAM" id="SSF143597">
    <property type="entry name" value="YojJ-like"/>
    <property type="match status" value="1"/>
</dbReference>
<protein>
    <submittedName>
        <fullName evidence="7">CHAT domain-containing protein</fullName>
    </submittedName>
</protein>
<dbReference type="InterPro" id="IPR003390">
    <property type="entry name" value="DNA_integrity_scan_DisA_N"/>
</dbReference>
<name>A0A6N7QC13_9BACT</name>
<keyword evidence="8" id="KW-1185">Reference proteome</keyword>
<evidence type="ECO:0000259" key="6">
    <source>
        <dbReference type="PROSITE" id="PS51794"/>
    </source>
</evidence>
<accession>A0A6N7QC13</accession>
<organism evidence="7 8">
    <name type="scientific">Polyangium spumosum</name>
    <dbReference type="NCBI Taxonomy" id="889282"/>
    <lineage>
        <taxon>Bacteria</taxon>
        <taxon>Pseudomonadati</taxon>
        <taxon>Myxococcota</taxon>
        <taxon>Polyangia</taxon>
        <taxon>Polyangiales</taxon>
        <taxon>Polyangiaceae</taxon>
        <taxon>Polyangium</taxon>
    </lineage>
</organism>
<sequence length="806" mass="88650">MGGQRDTMNKAPYEPQDLQVFLSRPPGTAPSMAAALPRIVVSGRTRIAPAPVGAGSTSTTDEQFPHYVAVANSEAVETIQLPFSPGDLLSFLRRLAGGELSIHDCVEFGAGLFDAVFTRSIRDHLRSLASKGKPLRLTIATSTPELLMIPWELLCDTQFGVLPQFLCQRSDIRTCRSLRLFNRADFAHKSLSDDAALRILLVTASPSELPPLEDEKEESMLRFVVDEAPVVHGVELQVLHNATVNELRRKLTSFRPHIVHVSCHGAFNPREGLGALALCSELDRTKMDVVNSFRLASLIDEPKSVRLVFLSTCHGAAQDPIETFSGLAECLHSNGVDAVAALQFELLDTTGHAVALNFYRHLLRERLTVEESVTRVRQYLFLNNHMLKECFGLVLFQSNCSLSWSKDGHRPRSVSGESRPLDDTEYVKAFEDWGKRKMQEKLSSILDTLLSPYVELESMAPGDVALMLNVFGSAEVGSKVIRTVREARIPVTPFLKIAKLASEMCHATHERQQLKTSLVLFARDDPAEYDNHPVIKRSESLPPGFFFGEMKKFVGEAIKVNGTDRAFVAIARPTATDIESEHIGSLKDMDVHSAAVFILGDPKWAGVFSATSKRGCAFIIPERSRIKLVVAGEQVGEYRQGNWSFSNFAELRRVLSDLAIGTSIDERVLLDVMQKAMVASDLSKGHIFVIRQKDGAEPRLNPGYKNIAESDTHELKDKPVASVSPYEYLGLVEGDGAVILSHDGRTLAIGAKLAPSPDTQVLALSAGTRHLSAQKITKESATVAIVVSDDGPVTIFHEGEVRFRKT</sequence>
<dbReference type="PANTHER" id="PTHR34185">
    <property type="entry name" value="DIADENYLATE CYCLASE"/>
    <property type="match status" value="1"/>
</dbReference>
<dbReference type="Gene3D" id="3.40.1700.10">
    <property type="entry name" value="DNA integrity scanning protein, DisA, N-terminal domain"/>
    <property type="match status" value="1"/>
</dbReference>
<comment type="catalytic activity">
    <reaction evidence="1">
        <text>2 ATP = 3',3'-c-di-AMP + 2 diphosphate</text>
        <dbReference type="Rhea" id="RHEA:35655"/>
        <dbReference type="ChEBI" id="CHEBI:30616"/>
        <dbReference type="ChEBI" id="CHEBI:33019"/>
        <dbReference type="ChEBI" id="CHEBI:71500"/>
        <dbReference type="EC" id="2.7.7.85"/>
    </reaction>
</comment>
<dbReference type="GO" id="GO:0106408">
    <property type="term" value="F:diadenylate cyclase activity"/>
    <property type="evidence" value="ECO:0007669"/>
    <property type="project" value="UniProtKB-EC"/>
</dbReference>
<keyword evidence="4" id="KW-0547">Nucleotide-binding</keyword>
<evidence type="ECO:0000256" key="2">
    <source>
        <dbReference type="ARBA" id="ARBA00022679"/>
    </source>
</evidence>
<feature type="domain" description="DAC" evidence="6">
    <location>
        <begin position="648"/>
        <end position="806"/>
    </location>
</feature>
<dbReference type="PANTHER" id="PTHR34185:SF1">
    <property type="entry name" value="DIADENYLATE CYCLASE"/>
    <property type="match status" value="1"/>
</dbReference>
<comment type="caution">
    <text evidence="7">The sequence shown here is derived from an EMBL/GenBank/DDBJ whole genome shotgun (WGS) entry which is preliminary data.</text>
</comment>
<proteinExistence type="predicted"/>
<evidence type="ECO:0000313" key="7">
    <source>
        <dbReference type="EMBL" id="MRG98411.1"/>
    </source>
</evidence>
<evidence type="ECO:0000313" key="8">
    <source>
        <dbReference type="Proteomes" id="UP000440224"/>
    </source>
</evidence>
<dbReference type="GO" id="GO:0005524">
    <property type="term" value="F:ATP binding"/>
    <property type="evidence" value="ECO:0007669"/>
    <property type="project" value="UniProtKB-KW"/>
</dbReference>
<evidence type="ECO:0000256" key="3">
    <source>
        <dbReference type="ARBA" id="ARBA00022695"/>
    </source>
</evidence>
<evidence type="ECO:0000256" key="1">
    <source>
        <dbReference type="ARBA" id="ARBA00000877"/>
    </source>
</evidence>
<reference evidence="7 8" key="1">
    <citation type="submission" date="2019-10" db="EMBL/GenBank/DDBJ databases">
        <title>A soil myxobacterium in the family Polyangiaceae.</title>
        <authorList>
            <person name="Li Y."/>
            <person name="Wang J."/>
        </authorList>
    </citation>
    <scope>NUCLEOTIDE SEQUENCE [LARGE SCALE GENOMIC DNA]</scope>
    <source>
        <strain evidence="7 8">DSM 14734</strain>
    </source>
</reference>
<keyword evidence="2" id="KW-0808">Transferase</keyword>
<evidence type="ECO:0000256" key="5">
    <source>
        <dbReference type="ARBA" id="ARBA00022840"/>
    </source>
</evidence>
<dbReference type="OrthoDB" id="9146156at2"/>
<dbReference type="InterPro" id="IPR036888">
    <property type="entry name" value="DNA_integrity_DisA_N_sf"/>
</dbReference>
<keyword evidence="5" id="KW-0067">ATP-binding</keyword>
<dbReference type="InterPro" id="IPR050338">
    <property type="entry name" value="DisA"/>
</dbReference>
<dbReference type="AlphaFoldDB" id="A0A6N7QC13"/>
<gene>
    <name evidence="7" type="ORF">GF068_41825</name>
</gene>
<dbReference type="PROSITE" id="PS51794">
    <property type="entry name" value="DAC"/>
    <property type="match status" value="1"/>
</dbReference>
<dbReference type="Pfam" id="PF12770">
    <property type="entry name" value="CHAT"/>
    <property type="match status" value="1"/>
</dbReference>
<dbReference type="Proteomes" id="UP000440224">
    <property type="component" value="Unassembled WGS sequence"/>
</dbReference>
<dbReference type="InterPro" id="IPR024983">
    <property type="entry name" value="CHAT_dom"/>
</dbReference>